<comment type="caution">
    <text evidence="2">The sequence shown here is derived from an EMBL/GenBank/DDBJ whole genome shotgun (WGS) entry which is preliminary data.</text>
</comment>
<evidence type="ECO:0000313" key="3">
    <source>
        <dbReference type="Proteomes" id="UP001597380"/>
    </source>
</evidence>
<dbReference type="Proteomes" id="UP001597380">
    <property type="component" value="Unassembled WGS sequence"/>
</dbReference>
<evidence type="ECO:0000256" key="1">
    <source>
        <dbReference type="SAM" id="Phobius"/>
    </source>
</evidence>
<accession>A0ABW4XM64</accession>
<protein>
    <recommendedName>
        <fullName evidence="4">DUF4760 domain-containing protein</fullName>
    </recommendedName>
</protein>
<dbReference type="RefSeq" id="WP_345338917.1">
    <property type="nucleotide sequence ID" value="NZ_BAABLI010000008.1"/>
</dbReference>
<keyword evidence="1" id="KW-1133">Transmembrane helix</keyword>
<gene>
    <name evidence="2" type="ORF">ACFSJ3_11900</name>
</gene>
<keyword evidence="1" id="KW-0472">Membrane</keyword>
<keyword evidence="1" id="KW-0812">Transmembrane</keyword>
<evidence type="ECO:0008006" key="4">
    <source>
        <dbReference type="Google" id="ProtNLM"/>
    </source>
</evidence>
<dbReference type="EMBL" id="JBHUHT010000012">
    <property type="protein sequence ID" value="MFD2096690.1"/>
    <property type="molecule type" value="Genomic_DNA"/>
</dbReference>
<name>A0ABW4XM64_9GAMM</name>
<keyword evidence="3" id="KW-1185">Reference proteome</keyword>
<sequence>MLVLGYVLLMVGALTAAFTTSLDPSTLPWGYYALAMLVGIVGLVLVKRHQHLEANDHTQLQENLGQLNEALGRIVTQAEALVERRHELPVHEYRFEIDRLFREDLNQFAEARYSIRHSCGVQVFADVMSPFAAGERYINRIWSASADGYLEEANSYLMRALEQFREARAVLSAALSTASSSEAIN</sequence>
<reference evidence="3" key="1">
    <citation type="journal article" date="2019" name="Int. J. Syst. Evol. Microbiol.">
        <title>The Global Catalogue of Microorganisms (GCM) 10K type strain sequencing project: providing services to taxonomists for standard genome sequencing and annotation.</title>
        <authorList>
            <consortium name="The Broad Institute Genomics Platform"/>
            <consortium name="The Broad Institute Genome Sequencing Center for Infectious Disease"/>
            <person name="Wu L."/>
            <person name="Ma J."/>
        </authorList>
    </citation>
    <scope>NUCLEOTIDE SEQUENCE [LARGE SCALE GENOMIC DNA]</scope>
    <source>
        <strain evidence="3">CGMCC 1.10992</strain>
    </source>
</reference>
<organism evidence="2 3">
    <name type="scientific">Corallincola platygyrae</name>
    <dbReference type="NCBI Taxonomy" id="1193278"/>
    <lineage>
        <taxon>Bacteria</taxon>
        <taxon>Pseudomonadati</taxon>
        <taxon>Pseudomonadota</taxon>
        <taxon>Gammaproteobacteria</taxon>
        <taxon>Alteromonadales</taxon>
        <taxon>Psychromonadaceae</taxon>
        <taxon>Corallincola</taxon>
    </lineage>
</organism>
<evidence type="ECO:0000313" key="2">
    <source>
        <dbReference type="EMBL" id="MFD2096690.1"/>
    </source>
</evidence>
<feature type="transmembrane region" description="Helical" evidence="1">
    <location>
        <begin position="29"/>
        <end position="46"/>
    </location>
</feature>
<proteinExistence type="predicted"/>